<feature type="region of interest" description="Disordered" evidence="3">
    <location>
        <begin position="1"/>
        <end position="32"/>
    </location>
</feature>
<evidence type="ECO:0000256" key="3">
    <source>
        <dbReference type="SAM" id="MobiDB-lite"/>
    </source>
</evidence>
<keyword evidence="2" id="KW-0802">TPR repeat</keyword>
<evidence type="ECO:0000313" key="4">
    <source>
        <dbReference type="EMBL" id="OTF73138.1"/>
    </source>
</evidence>
<comment type="caution">
    <text evidence="4">The sequence shown here is derived from an EMBL/GenBank/DDBJ whole genome shotgun (WGS) entry which is preliminary data.</text>
</comment>
<dbReference type="AlphaFoldDB" id="A0A1Y3AZD4"/>
<dbReference type="EMBL" id="MUJZ01052954">
    <property type="protein sequence ID" value="OTF73138.1"/>
    <property type="molecule type" value="Genomic_DNA"/>
</dbReference>
<dbReference type="PANTHER" id="PTHR15081">
    <property type="entry name" value="NUCLEAR AUTOANTIGENIC SPERM PROTEIN NASP -RELATED"/>
    <property type="match status" value="1"/>
</dbReference>
<dbReference type="Proteomes" id="UP000194236">
    <property type="component" value="Unassembled WGS sequence"/>
</dbReference>
<dbReference type="PANTHER" id="PTHR15081:SF1">
    <property type="entry name" value="NUCLEAR AUTOANTIGENIC SPERM PROTEIN"/>
    <property type="match status" value="1"/>
</dbReference>
<evidence type="ECO:0000313" key="5">
    <source>
        <dbReference type="Proteomes" id="UP000194236"/>
    </source>
</evidence>
<keyword evidence="5" id="KW-1185">Reference proteome</keyword>
<dbReference type="GO" id="GO:0006335">
    <property type="term" value="P:DNA replication-dependent chromatin assembly"/>
    <property type="evidence" value="ECO:0007669"/>
    <property type="project" value="TreeGrafter"/>
</dbReference>
<protein>
    <submittedName>
        <fullName evidence="4">Uncharacterized protein</fullName>
    </submittedName>
</protein>
<dbReference type="OrthoDB" id="5587616at2759"/>
<dbReference type="GO" id="GO:0034080">
    <property type="term" value="P:CENP-A containing chromatin assembly"/>
    <property type="evidence" value="ECO:0007669"/>
    <property type="project" value="TreeGrafter"/>
</dbReference>
<dbReference type="InterPro" id="IPR011990">
    <property type="entry name" value="TPR-like_helical_dom_sf"/>
</dbReference>
<name>A0A1Y3AZD4_EURMA</name>
<dbReference type="SUPFAM" id="SSF48452">
    <property type="entry name" value="TPR-like"/>
    <property type="match status" value="1"/>
</dbReference>
<reference evidence="4 5" key="1">
    <citation type="submission" date="2017-03" db="EMBL/GenBank/DDBJ databases">
        <title>Genome Survey of Euroglyphus maynei.</title>
        <authorList>
            <person name="Arlian L.G."/>
            <person name="Morgan M.S."/>
            <person name="Rider S.D."/>
        </authorList>
    </citation>
    <scope>NUCLEOTIDE SEQUENCE [LARGE SCALE GENOMIC DNA]</scope>
    <source>
        <strain evidence="4">Arlian Lab</strain>
        <tissue evidence="4">Whole body</tissue>
    </source>
</reference>
<keyword evidence="1" id="KW-0677">Repeat</keyword>
<organism evidence="4 5">
    <name type="scientific">Euroglyphus maynei</name>
    <name type="common">Mayne's house dust mite</name>
    <dbReference type="NCBI Taxonomy" id="6958"/>
    <lineage>
        <taxon>Eukaryota</taxon>
        <taxon>Metazoa</taxon>
        <taxon>Ecdysozoa</taxon>
        <taxon>Arthropoda</taxon>
        <taxon>Chelicerata</taxon>
        <taxon>Arachnida</taxon>
        <taxon>Acari</taxon>
        <taxon>Acariformes</taxon>
        <taxon>Sarcoptiformes</taxon>
        <taxon>Astigmata</taxon>
        <taxon>Psoroptidia</taxon>
        <taxon>Analgoidea</taxon>
        <taxon>Pyroglyphidae</taxon>
        <taxon>Pyroglyphinae</taxon>
        <taxon>Euroglyphus</taxon>
    </lineage>
</organism>
<sequence>MADPSSSSNEKTAANNNVGSSTSNEQSLSSKICEPDKELLEEALQSMQHGKRHMIVSDYRSAVPCFETACEFLGHLYGLRALECAEAYLNYGIALYELSRLEEGLDGGINEN</sequence>
<dbReference type="GO" id="GO:0005654">
    <property type="term" value="C:nucleoplasm"/>
    <property type="evidence" value="ECO:0007669"/>
    <property type="project" value="TreeGrafter"/>
</dbReference>
<gene>
    <name evidence="4" type="ORF">BLA29_011649</name>
</gene>
<proteinExistence type="predicted"/>
<feature type="compositionally biased region" description="Polar residues" evidence="3">
    <location>
        <begin position="1"/>
        <end position="30"/>
    </location>
</feature>
<dbReference type="InterPro" id="IPR051730">
    <property type="entry name" value="NASP-like"/>
</dbReference>
<accession>A0A1Y3AZD4</accession>
<evidence type="ECO:0000256" key="2">
    <source>
        <dbReference type="ARBA" id="ARBA00022803"/>
    </source>
</evidence>
<evidence type="ECO:0000256" key="1">
    <source>
        <dbReference type="ARBA" id="ARBA00022737"/>
    </source>
</evidence>
<dbReference type="GO" id="GO:0042393">
    <property type="term" value="F:histone binding"/>
    <property type="evidence" value="ECO:0007669"/>
    <property type="project" value="TreeGrafter"/>
</dbReference>